<evidence type="ECO:0000313" key="6">
    <source>
        <dbReference type="Proteomes" id="UP000294832"/>
    </source>
</evidence>
<sequence length="212" mass="24593">MLQMLYTQATQLQQFNVSLTNNALFSYLTIWAVSHVYEYKRSYVVQQLQKLASVDPLTGLYNRRQLTAVFEHCLVTHRRSEEQFGLLLLDVDHFKTINDRYGHDAGDLMLTHLASLMKVHSRHDDWAFRVGGEEFCLLVVRSNQQLLQQVAERLRQDIEQHPGQYNDQKISFTVSIGIAVWPEDGSTFASLYRQADRRLYQAKKDGRNTVVA</sequence>
<feature type="domain" description="GGDEF" evidence="4">
    <location>
        <begin position="82"/>
        <end position="212"/>
    </location>
</feature>
<evidence type="ECO:0000259" key="4">
    <source>
        <dbReference type="PROSITE" id="PS50887"/>
    </source>
</evidence>
<dbReference type="SUPFAM" id="SSF55073">
    <property type="entry name" value="Nucleotide cyclase"/>
    <property type="match status" value="1"/>
</dbReference>
<dbReference type="InterPro" id="IPR000160">
    <property type="entry name" value="GGDEF_dom"/>
</dbReference>
<dbReference type="Pfam" id="PF00990">
    <property type="entry name" value="GGDEF"/>
    <property type="match status" value="1"/>
</dbReference>
<dbReference type="InterPro" id="IPR043128">
    <property type="entry name" value="Rev_trsase/Diguanyl_cyclase"/>
</dbReference>
<dbReference type="AlphaFoldDB" id="A0A4R2F9Z7"/>
<dbReference type="OrthoDB" id="9812260at2"/>
<protein>
    <recommendedName>
        <fullName evidence="2">diguanylate cyclase</fullName>
        <ecNumber evidence="2">2.7.7.65</ecNumber>
    </recommendedName>
</protein>
<name>A0A4R2F9Z7_9GAMM</name>
<proteinExistence type="predicted"/>
<dbReference type="SMART" id="SM00267">
    <property type="entry name" value="GGDEF"/>
    <property type="match status" value="1"/>
</dbReference>
<evidence type="ECO:0000256" key="3">
    <source>
        <dbReference type="ARBA" id="ARBA00034247"/>
    </source>
</evidence>
<dbReference type="FunFam" id="3.30.70.270:FF:000001">
    <property type="entry name" value="Diguanylate cyclase domain protein"/>
    <property type="match status" value="1"/>
</dbReference>
<dbReference type="InterPro" id="IPR029787">
    <property type="entry name" value="Nucleotide_cyclase"/>
</dbReference>
<dbReference type="GO" id="GO:0043709">
    <property type="term" value="P:cell adhesion involved in single-species biofilm formation"/>
    <property type="evidence" value="ECO:0007669"/>
    <property type="project" value="TreeGrafter"/>
</dbReference>
<dbReference type="PANTHER" id="PTHR45138:SF9">
    <property type="entry name" value="DIGUANYLATE CYCLASE DGCM-RELATED"/>
    <property type="match status" value="1"/>
</dbReference>
<dbReference type="CDD" id="cd01949">
    <property type="entry name" value="GGDEF"/>
    <property type="match status" value="1"/>
</dbReference>
<dbReference type="PANTHER" id="PTHR45138">
    <property type="entry name" value="REGULATORY COMPONENTS OF SENSORY TRANSDUCTION SYSTEM"/>
    <property type="match status" value="1"/>
</dbReference>
<dbReference type="EMBL" id="SLWF01000016">
    <property type="protein sequence ID" value="TCN83042.1"/>
    <property type="molecule type" value="Genomic_DNA"/>
</dbReference>
<comment type="catalytic activity">
    <reaction evidence="3">
        <text>2 GTP = 3',3'-c-di-GMP + 2 diphosphate</text>
        <dbReference type="Rhea" id="RHEA:24898"/>
        <dbReference type="ChEBI" id="CHEBI:33019"/>
        <dbReference type="ChEBI" id="CHEBI:37565"/>
        <dbReference type="ChEBI" id="CHEBI:58805"/>
        <dbReference type="EC" id="2.7.7.65"/>
    </reaction>
</comment>
<keyword evidence="6" id="KW-1185">Reference proteome</keyword>
<comment type="cofactor">
    <cofactor evidence="1">
        <name>Mg(2+)</name>
        <dbReference type="ChEBI" id="CHEBI:18420"/>
    </cofactor>
</comment>
<dbReference type="PROSITE" id="PS50887">
    <property type="entry name" value="GGDEF"/>
    <property type="match status" value="1"/>
</dbReference>
<dbReference type="EC" id="2.7.7.65" evidence="2"/>
<dbReference type="GO" id="GO:0005886">
    <property type="term" value="C:plasma membrane"/>
    <property type="evidence" value="ECO:0007669"/>
    <property type="project" value="TreeGrafter"/>
</dbReference>
<dbReference type="NCBIfam" id="TIGR00254">
    <property type="entry name" value="GGDEF"/>
    <property type="match status" value="1"/>
</dbReference>
<gene>
    <name evidence="5" type="ORF">EDC91_11621</name>
</gene>
<comment type="caution">
    <text evidence="5">The sequence shown here is derived from an EMBL/GenBank/DDBJ whole genome shotgun (WGS) entry which is preliminary data.</text>
</comment>
<organism evidence="5 6">
    <name type="scientific">Shewanella fodinae</name>
    <dbReference type="NCBI Taxonomy" id="552357"/>
    <lineage>
        <taxon>Bacteria</taxon>
        <taxon>Pseudomonadati</taxon>
        <taxon>Pseudomonadota</taxon>
        <taxon>Gammaproteobacteria</taxon>
        <taxon>Alteromonadales</taxon>
        <taxon>Shewanellaceae</taxon>
        <taxon>Shewanella</taxon>
    </lineage>
</organism>
<dbReference type="Gene3D" id="3.30.70.270">
    <property type="match status" value="1"/>
</dbReference>
<dbReference type="GO" id="GO:1902201">
    <property type="term" value="P:negative regulation of bacterial-type flagellum-dependent cell motility"/>
    <property type="evidence" value="ECO:0007669"/>
    <property type="project" value="TreeGrafter"/>
</dbReference>
<evidence type="ECO:0000256" key="2">
    <source>
        <dbReference type="ARBA" id="ARBA00012528"/>
    </source>
</evidence>
<evidence type="ECO:0000256" key="1">
    <source>
        <dbReference type="ARBA" id="ARBA00001946"/>
    </source>
</evidence>
<dbReference type="InterPro" id="IPR050469">
    <property type="entry name" value="Diguanylate_Cyclase"/>
</dbReference>
<reference evidence="5 6" key="1">
    <citation type="submission" date="2019-03" db="EMBL/GenBank/DDBJ databases">
        <title>Freshwater and sediment microbial communities from various areas in North America, analyzing microbe dynamics in response to fracking.</title>
        <authorList>
            <person name="Lamendella R."/>
        </authorList>
    </citation>
    <scope>NUCLEOTIDE SEQUENCE [LARGE SCALE GENOMIC DNA]</scope>
    <source>
        <strain evidence="5 6">74A</strain>
    </source>
</reference>
<accession>A0A4R2F9Z7</accession>
<dbReference type="GO" id="GO:0052621">
    <property type="term" value="F:diguanylate cyclase activity"/>
    <property type="evidence" value="ECO:0007669"/>
    <property type="project" value="UniProtKB-EC"/>
</dbReference>
<evidence type="ECO:0000313" key="5">
    <source>
        <dbReference type="EMBL" id="TCN83042.1"/>
    </source>
</evidence>
<dbReference type="Proteomes" id="UP000294832">
    <property type="component" value="Unassembled WGS sequence"/>
</dbReference>